<reference evidence="1 2" key="1">
    <citation type="journal article" date="2018" name="Int. J. Syst. Evol. Microbiol.">
        <title>Mesosutterella multiformis gen. nov., sp. nov., a member of the family Sutterellaceae and Sutterella megalosphaeroides sp. nov., isolated from human faeces.</title>
        <authorList>
            <person name="Sakamoto M."/>
            <person name="Ikeyama N."/>
            <person name="Kunihiro T."/>
            <person name="Iino T."/>
            <person name="Yuki M."/>
            <person name="Ohkuma M."/>
        </authorList>
    </citation>
    <scope>NUCLEOTIDE SEQUENCE [LARGE SCALE GENOMIC DNA]</scope>
    <source>
        <strain evidence="1 2">4NBBH2</strain>
    </source>
</reference>
<keyword evidence="2" id="KW-1185">Reference proteome</keyword>
<comment type="caution">
    <text evidence="1">The sequence shown here is derived from an EMBL/GenBank/DDBJ whole genome shotgun (WGS) entry which is preliminary data.</text>
</comment>
<dbReference type="AlphaFoldDB" id="A0A388SFY2"/>
<sequence length="95" mass="10760">MAEQYLIEVSEKLALLIKGTRVNGHDKISINSLYKKGDEWMFGRNNVSFPLDEEITKQVLAGIINVSKEDPNTFEVYDTPAKSTEKKAEKKTAKK</sequence>
<dbReference type="RefSeq" id="WP_116270834.1">
    <property type="nucleotide sequence ID" value="NZ_BGZJ01000002.1"/>
</dbReference>
<evidence type="ECO:0000313" key="1">
    <source>
        <dbReference type="EMBL" id="GBO94593.1"/>
    </source>
</evidence>
<protein>
    <submittedName>
        <fullName evidence="1">Uncharacterized protein</fullName>
    </submittedName>
</protein>
<organism evidence="1 2">
    <name type="scientific">Mesosutterella multiformis</name>
    <dbReference type="NCBI Taxonomy" id="2259133"/>
    <lineage>
        <taxon>Bacteria</taxon>
        <taxon>Pseudomonadati</taxon>
        <taxon>Pseudomonadota</taxon>
        <taxon>Betaproteobacteria</taxon>
        <taxon>Burkholderiales</taxon>
        <taxon>Sutterellaceae</taxon>
        <taxon>Mesosutterella</taxon>
    </lineage>
</organism>
<accession>A0A388SFY2</accession>
<dbReference type="EMBL" id="BGZJ01000002">
    <property type="protein sequence ID" value="GBO94593.1"/>
    <property type="molecule type" value="Genomic_DNA"/>
</dbReference>
<dbReference type="Proteomes" id="UP000266091">
    <property type="component" value="Unassembled WGS sequence"/>
</dbReference>
<gene>
    <name evidence="1" type="ORF">MESMUL_19470</name>
</gene>
<proteinExistence type="predicted"/>
<evidence type="ECO:0000313" key="2">
    <source>
        <dbReference type="Proteomes" id="UP000266091"/>
    </source>
</evidence>
<name>A0A388SFY2_9BURK</name>